<dbReference type="AlphaFoldDB" id="A0AAV6WQJ8"/>
<evidence type="ECO:0000313" key="1">
    <source>
        <dbReference type="EMBL" id="KAG8372959.1"/>
    </source>
</evidence>
<dbReference type="EMBL" id="WHWC01000012">
    <property type="protein sequence ID" value="KAG8372959.1"/>
    <property type="molecule type" value="Genomic_DNA"/>
</dbReference>
<keyword evidence="2" id="KW-1185">Reference proteome</keyword>
<comment type="caution">
    <text evidence="1">The sequence shown here is derived from an EMBL/GenBank/DDBJ whole genome shotgun (WGS) entry which is preliminary data.</text>
</comment>
<proteinExistence type="predicted"/>
<protein>
    <submittedName>
        <fullName evidence="1">Uncharacterized protein</fullName>
    </submittedName>
</protein>
<evidence type="ECO:0000313" key="2">
    <source>
        <dbReference type="Proteomes" id="UP000826271"/>
    </source>
</evidence>
<dbReference type="Proteomes" id="UP000826271">
    <property type="component" value="Unassembled WGS sequence"/>
</dbReference>
<sequence length="96" mass="10963">MTDSGVVSLFIQLYKKIMRTLVEKKFDGLLNGFFDYSYILILWYVWKTFGEENMPLEDQVSSLKAIGIAIGKQDLTGMAFEARAFKVQSSDPLLIE</sequence>
<gene>
    <name evidence="1" type="ORF">BUALT_Bualt12G0121300</name>
</gene>
<name>A0AAV6WQJ8_9LAMI</name>
<organism evidence="1 2">
    <name type="scientific">Buddleja alternifolia</name>
    <dbReference type="NCBI Taxonomy" id="168488"/>
    <lineage>
        <taxon>Eukaryota</taxon>
        <taxon>Viridiplantae</taxon>
        <taxon>Streptophyta</taxon>
        <taxon>Embryophyta</taxon>
        <taxon>Tracheophyta</taxon>
        <taxon>Spermatophyta</taxon>
        <taxon>Magnoliopsida</taxon>
        <taxon>eudicotyledons</taxon>
        <taxon>Gunneridae</taxon>
        <taxon>Pentapetalae</taxon>
        <taxon>asterids</taxon>
        <taxon>lamiids</taxon>
        <taxon>Lamiales</taxon>
        <taxon>Scrophulariaceae</taxon>
        <taxon>Buddlejeae</taxon>
        <taxon>Buddleja</taxon>
    </lineage>
</organism>
<accession>A0AAV6WQJ8</accession>
<reference evidence="1" key="1">
    <citation type="submission" date="2019-10" db="EMBL/GenBank/DDBJ databases">
        <authorList>
            <person name="Zhang R."/>
            <person name="Pan Y."/>
            <person name="Wang J."/>
            <person name="Ma R."/>
            <person name="Yu S."/>
        </authorList>
    </citation>
    <scope>NUCLEOTIDE SEQUENCE</scope>
    <source>
        <strain evidence="1">LA-IB0</strain>
        <tissue evidence="1">Leaf</tissue>
    </source>
</reference>